<feature type="transmembrane region" description="Helical" evidence="1">
    <location>
        <begin position="201"/>
        <end position="223"/>
    </location>
</feature>
<proteinExistence type="predicted"/>
<comment type="caution">
    <text evidence="2">The sequence shown here is derived from an EMBL/GenBank/DDBJ whole genome shotgun (WGS) entry which is preliminary data.</text>
</comment>
<keyword evidence="1" id="KW-0812">Transmembrane</keyword>
<evidence type="ECO:0008006" key="4">
    <source>
        <dbReference type="Google" id="ProtNLM"/>
    </source>
</evidence>
<protein>
    <recommendedName>
        <fullName evidence="4">HTTM domain-containing protein</fullName>
    </recommendedName>
</protein>
<reference evidence="2 3" key="1">
    <citation type="submission" date="2020-07" db="EMBL/GenBank/DDBJ databases">
        <title>Sequencing the genomes of 1000 actinobacteria strains.</title>
        <authorList>
            <person name="Klenk H.-P."/>
        </authorList>
    </citation>
    <scope>NUCLEOTIDE SEQUENCE [LARGE SCALE GENOMIC DNA]</scope>
    <source>
        <strain evidence="2 3">DSM 24723</strain>
    </source>
</reference>
<accession>A0A852X3S5</accession>
<gene>
    <name evidence="2" type="ORF">BJY28_002491</name>
</gene>
<dbReference type="EMBL" id="JACBZX010000001">
    <property type="protein sequence ID" value="NYG38022.1"/>
    <property type="molecule type" value="Genomic_DNA"/>
</dbReference>
<dbReference type="AlphaFoldDB" id="A0A852X3S5"/>
<organism evidence="2 3">
    <name type="scientific">Janibacter alkaliphilus</name>
    <dbReference type="NCBI Taxonomy" id="1069963"/>
    <lineage>
        <taxon>Bacteria</taxon>
        <taxon>Bacillati</taxon>
        <taxon>Actinomycetota</taxon>
        <taxon>Actinomycetes</taxon>
        <taxon>Micrococcales</taxon>
        <taxon>Intrasporangiaceae</taxon>
        <taxon>Janibacter</taxon>
    </lineage>
</organism>
<evidence type="ECO:0000256" key="1">
    <source>
        <dbReference type="SAM" id="Phobius"/>
    </source>
</evidence>
<keyword evidence="3" id="KW-1185">Reference proteome</keyword>
<sequence length="293" mass="32393">MTRIWTFLAPEIPLARIAWLRMLVYGFVVVDVLVNVTDPIPHGDVPEDLYKPLLVRELLHLPAPTPVYVQVLRVVVLVSAVLAASGRLPRLAGAVCALGMLDWVSNAFSYSKIDHDHFALMVALLVLPTVGAASVRDTSTRSAAAGWAVRMIQVGAVAIYFLSALAKIRFGGWGWASGSTFIWAFSRRGNDLAQWMAGYPLLVHASQWALLVLELVSPVLLWLRGRGLAIGIGLCFGFHAITAYLLSIHFAPLVICLFAFLPLERLWPWWQRRRGRAARDQRQHRQPGSATSA</sequence>
<evidence type="ECO:0000313" key="2">
    <source>
        <dbReference type="EMBL" id="NYG38022.1"/>
    </source>
</evidence>
<feature type="transmembrane region" description="Helical" evidence="1">
    <location>
        <begin position="12"/>
        <end position="34"/>
    </location>
</feature>
<feature type="transmembrane region" description="Helical" evidence="1">
    <location>
        <begin position="117"/>
        <end position="135"/>
    </location>
</feature>
<evidence type="ECO:0000313" key="3">
    <source>
        <dbReference type="Proteomes" id="UP000592181"/>
    </source>
</evidence>
<dbReference type="Proteomes" id="UP000592181">
    <property type="component" value="Unassembled WGS sequence"/>
</dbReference>
<keyword evidence="1" id="KW-0472">Membrane</keyword>
<feature type="transmembrane region" description="Helical" evidence="1">
    <location>
        <begin position="147"/>
        <end position="166"/>
    </location>
</feature>
<keyword evidence="1" id="KW-1133">Transmembrane helix</keyword>
<name>A0A852X3S5_9MICO</name>
<dbReference type="RefSeq" id="WP_179463283.1">
    <property type="nucleotide sequence ID" value="NZ_JACBZX010000001.1"/>
</dbReference>